<comment type="caution">
    <text evidence="9">The sequence shown here is derived from an EMBL/GenBank/DDBJ whole genome shotgun (WGS) entry which is preliminary data.</text>
</comment>
<keyword evidence="4 8" id="KW-0479">Metal-binding</keyword>
<dbReference type="PANTHER" id="PTHR46986:SF1">
    <property type="entry name" value="ENDORIBONUCLEASE YBEY, CHLOROPLASTIC"/>
    <property type="match status" value="1"/>
</dbReference>
<accession>A0A2A5SZK3</accession>
<keyword evidence="5 8" id="KW-0255">Endonuclease</keyword>
<evidence type="ECO:0000256" key="7">
    <source>
        <dbReference type="ARBA" id="ARBA00022833"/>
    </source>
</evidence>
<keyword evidence="6 8" id="KW-0378">Hydrolase</keyword>
<dbReference type="GO" id="GO:0008270">
    <property type="term" value="F:zinc ion binding"/>
    <property type="evidence" value="ECO:0007669"/>
    <property type="project" value="UniProtKB-UniRule"/>
</dbReference>
<dbReference type="NCBIfam" id="TIGR00043">
    <property type="entry name" value="rRNA maturation RNase YbeY"/>
    <property type="match status" value="1"/>
</dbReference>
<gene>
    <name evidence="8" type="primary">ybeY</name>
    <name evidence="9" type="ORF">BTN49_2883</name>
</gene>
<keyword evidence="10" id="KW-1185">Reference proteome</keyword>
<keyword evidence="2 8" id="KW-0690">Ribosome biogenesis</keyword>
<dbReference type="EC" id="3.1.-.-" evidence="8"/>
<dbReference type="GeneID" id="66952469"/>
<dbReference type="Pfam" id="PF02130">
    <property type="entry name" value="YbeY"/>
    <property type="match status" value="1"/>
</dbReference>
<comment type="function">
    <text evidence="8">Single strand-specific metallo-endoribonuclease involved in late-stage 70S ribosome quality control and in maturation of the 3' terminus of the 16S rRNA.</text>
</comment>
<comment type="subcellular location">
    <subcellularLocation>
        <location evidence="8">Cytoplasm</location>
    </subcellularLocation>
</comment>
<name>A0A2A5SZK3_9GAMM</name>
<dbReference type="GO" id="GO:0004222">
    <property type="term" value="F:metalloendopeptidase activity"/>
    <property type="evidence" value="ECO:0007669"/>
    <property type="project" value="InterPro"/>
</dbReference>
<evidence type="ECO:0000256" key="3">
    <source>
        <dbReference type="ARBA" id="ARBA00022722"/>
    </source>
</evidence>
<keyword evidence="8" id="KW-0963">Cytoplasm</keyword>
<organism evidence="9 10">
    <name type="scientific">Candidatus Enterovibrio escicola</name>
    <dbReference type="NCBI Taxonomy" id="1927127"/>
    <lineage>
        <taxon>Bacteria</taxon>
        <taxon>Pseudomonadati</taxon>
        <taxon>Pseudomonadota</taxon>
        <taxon>Gammaproteobacteria</taxon>
        <taxon>Vibrionales</taxon>
        <taxon>Vibrionaceae</taxon>
        <taxon>Enterovibrio</taxon>
    </lineage>
</organism>
<dbReference type="Proteomes" id="UP000219020">
    <property type="component" value="Unassembled WGS sequence"/>
</dbReference>
<protein>
    <recommendedName>
        <fullName evidence="8">Endoribonuclease YbeY</fullName>
        <ecNumber evidence="8">3.1.-.-</ecNumber>
    </recommendedName>
</protein>
<dbReference type="InterPro" id="IPR002036">
    <property type="entry name" value="YbeY"/>
</dbReference>
<dbReference type="GO" id="GO:0006364">
    <property type="term" value="P:rRNA processing"/>
    <property type="evidence" value="ECO:0007669"/>
    <property type="project" value="UniProtKB-UniRule"/>
</dbReference>
<dbReference type="Gene3D" id="3.40.390.30">
    <property type="entry name" value="Metalloproteases ('zincins'), catalytic domain"/>
    <property type="match status" value="1"/>
</dbReference>
<feature type="binding site" evidence="8">
    <location>
        <position position="113"/>
    </location>
    <ligand>
        <name>Zn(2+)</name>
        <dbReference type="ChEBI" id="CHEBI:29105"/>
        <note>catalytic</note>
    </ligand>
</feature>
<evidence type="ECO:0000256" key="2">
    <source>
        <dbReference type="ARBA" id="ARBA00022517"/>
    </source>
</evidence>
<dbReference type="EMBL" id="NBYY01000034">
    <property type="protein sequence ID" value="PCS21344.1"/>
    <property type="molecule type" value="Genomic_DNA"/>
</dbReference>
<dbReference type="PANTHER" id="PTHR46986">
    <property type="entry name" value="ENDORIBONUCLEASE YBEY, CHLOROPLASTIC"/>
    <property type="match status" value="1"/>
</dbReference>
<dbReference type="GO" id="GO:0004521">
    <property type="term" value="F:RNA endonuclease activity"/>
    <property type="evidence" value="ECO:0007669"/>
    <property type="project" value="UniProtKB-UniRule"/>
</dbReference>
<dbReference type="SUPFAM" id="SSF55486">
    <property type="entry name" value="Metalloproteases ('zincins'), catalytic domain"/>
    <property type="match status" value="1"/>
</dbReference>
<keyword evidence="3 8" id="KW-0540">Nuclease</keyword>
<dbReference type="AlphaFoldDB" id="A0A2A5SZK3"/>
<evidence type="ECO:0000313" key="10">
    <source>
        <dbReference type="Proteomes" id="UP000219020"/>
    </source>
</evidence>
<feature type="binding site" evidence="8">
    <location>
        <position position="123"/>
    </location>
    <ligand>
        <name>Zn(2+)</name>
        <dbReference type="ChEBI" id="CHEBI:29105"/>
        <note>catalytic</note>
    </ligand>
</feature>
<sequence length="154" mass="17965">MQYYVDVQIATQNTNDLPTEQQLNNWFKQSVKLFRKQAEVTIRIVDEFESQSLNRDYRGKDQPTNVLSFPFEVPPSVVLDLLGDLIICRQIVEKEAKEQYKNLSAHWAHMVVHGTIHLLGYDHIESKEVEIMESIEISIMNTLGFDNPYDAYFI</sequence>
<comment type="similarity">
    <text evidence="1 8">Belongs to the endoribonuclease YbeY family.</text>
</comment>
<evidence type="ECO:0000256" key="8">
    <source>
        <dbReference type="HAMAP-Rule" id="MF_00009"/>
    </source>
</evidence>
<evidence type="ECO:0000313" key="9">
    <source>
        <dbReference type="EMBL" id="PCS21344.1"/>
    </source>
</evidence>
<keyword evidence="7 8" id="KW-0862">Zinc</keyword>
<feature type="binding site" evidence="8">
    <location>
        <position position="117"/>
    </location>
    <ligand>
        <name>Zn(2+)</name>
        <dbReference type="ChEBI" id="CHEBI:29105"/>
        <note>catalytic</note>
    </ligand>
</feature>
<evidence type="ECO:0000256" key="6">
    <source>
        <dbReference type="ARBA" id="ARBA00022801"/>
    </source>
</evidence>
<evidence type="ECO:0000256" key="4">
    <source>
        <dbReference type="ARBA" id="ARBA00022723"/>
    </source>
</evidence>
<comment type="cofactor">
    <cofactor evidence="8">
        <name>Zn(2+)</name>
        <dbReference type="ChEBI" id="CHEBI:29105"/>
    </cofactor>
    <text evidence="8">Binds 1 zinc ion.</text>
</comment>
<reference evidence="10" key="1">
    <citation type="submission" date="2017-04" db="EMBL/GenBank/DDBJ databases">
        <title>Genome evolution of the luminous symbionts of deep sea anglerfish.</title>
        <authorList>
            <person name="Hendry T.A."/>
        </authorList>
    </citation>
    <scope>NUCLEOTIDE SEQUENCE [LARGE SCALE GENOMIC DNA]</scope>
</reference>
<proteinExistence type="inferred from homology"/>
<dbReference type="GO" id="GO:0005737">
    <property type="term" value="C:cytoplasm"/>
    <property type="evidence" value="ECO:0007669"/>
    <property type="project" value="UniProtKB-SubCell"/>
</dbReference>
<keyword evidence="8" id="KW-0698">rRNA processing</keyword>
<dbReference type="InterPro" id="IPR023091">
    <property type="entry name" value="MetalPrtase_cat_dom_sf_prd"/>
</dbReference>
<evidence type="ECO:0000256" key="5">
    <source>
        <dbReference type="ARBA" id="ARBA00022759"/>
    </source>
</evidence>
<dbReference type="HAMAP" id="MF_00009">
    <property type="entry name" value="Endoribonucl_YbeY"/>
    <property type="match status" value="1"/>
</dbReference>
<evidence type="ECO:0000256" key="1">
    <source>
        <dbReference type="ARBA" id="ARBA00010875"/>
    </source>
</evidence>
<dbReference type="RefSeq" id="WP_097357170.1">
    <property type="nucleotide sequence ID" value="NZ_CAWNJE010000022.1"/>
</dbReference>